<protein>
    <submittedName>
        <fullName evidence="1">Endonuclease/exonuclease/phosphatase family protein</fullName>
    </submittedName>
</protein>
<accession>A0A392SDA9</accession>
<keyword evidence="1" id="KW-0269">Exonuclease</keyword>
<dbReference type="Proteomes" id="UP000265520">
    <property type="component" value="Unassembled WGS sequence"/>
</dbReference>
<dbReference type="GO" id="GO:0004519">
    <property type="term" value="F:endonuclease activity"/>
    <property type="evidence" value="ECO:0007669"/>
    <property type="project" value="UniProtKB-KW"/>
</dbReference>
<keyword evidence="2" id="KW-1185">Reference proteome</keyword>
<dbReference type="InterPro" id="IPR036691">
    <property type="entry name" value="Endo/exonu/phosph_ase_sf"/>
</dbReference>
<organism evidence="1 2">
    <name type="scientific">Trifolium medium</name>
    <dbReference type="NCBI Taxonomy" id="97028"/>
    <lineage>
        <taxon>Eukaryota</taxon>
        <taxon>Viridiplantae</taxon>
        <taxon>Streptophyta</taxon>
        <taxon>Embryophyta</taxon>
        <taxon>Tracheophyta</taxon>
        <taxon>Spermatophyta</taxon>
        <taxon>Magnoliopsida</taxon>
        <taxon>eudicotyledons</taxon>
        <taxon>Gunneridae</taxon>
        <taxon>Pentapetalae</taxon>
        <taxon>rosids</taxon>
        <taxon>fabids</taxon>
        <taxon>Fabales</taxon>
        <taxon>Fabaceae</taxon>
        <taxon>Papilionoideae</taxon>
        <taxon>50 kb inversion clade</taxon>
        <taxon>NPAAA clade</taxon>
        <taxon>Hologalegina</taxon>
        <taxon>IRL clade</taxon>
        <taxon>Trifolieae</taxon>
        <taxon>Trifolium</taxon>
    </lineage>
</organism>
<sequence length="78" mass="9278">MSRLDRFLLTEEWCLTWPNCMQVSQLRGLSDHCPLVLEANEENWGPRPPRMLKCWKDIPGYNLFVRDKWNSLQVDGWG</sequence>
<comment type="caution">
    <text evidence="1">The sequence shown here is derived from an EMBL/GenBank/DDBJ whole genome shotgun (WGS) entry which is preliminary data.</text>
</comment>
<keyword evidence="1" id="KW-0378">Hydrolase</keyword>
<proteinExistence type="predicted"/>
<feature type="non-terminal residue" evidence="1">
    <location>
        <position position="78"/>
    </location>
</feature>
<reference evidence="1 2" key="1">
    <citation type="journal article" date="2018" name="Front. Plant Sci.">
        <title>Red Clover (Trifolium pratense) and Zigzag Clover (T. medium) - A Picture of Genomic Similarities and Differences.</title>
        <authorList>
            <person name="Dluhosova J."/>
            <person name="Istvanek J."/>
            <person name="Nedelnik J."/>
            <person name="Repkova J."/>
        </authorList>
    </citation>
    <scope>NUCLEOTIDE SEQUENCE [LARGE SCALE GENOMIC DNA]</scope>
    <source>
        <strain evidence="2">cv. 10/8</strain>
        <tissue evidence="1">Leaf</tissue>
    </source>
</reference>
<dbReference type="GO" id="GO:0004527">
    <property type="term" value="F:exonuclease activity"/>
    <property type="evidence" value="ECO:0007669"/>
    <property type="project" value="UniProtKB-KW"/>
</dbReference>
<dbReference type="PANTHER" id="PTHR33710:SF84">
    <property type="entry name" value="ENDONUCLEASE_EXONUCLEASE_PHOSPHATASE FAMILY PROTEIN"/>
    <property type="match status" value="1"/>
</dbReference>
<keyword evidence="1" id="KW-0255">Endonuclease</keyword>
<evidence type="ECO:0000313" key="1">
    <source>
        <dbReference type="EMBL" id="MCI45865.1"/>
    </source>
</evidence>
<dbReference type="PANTHER" id="PTHR33710">
    <property type="entry name" value="BNAC02G09200D PROTEIN"/>
    <property type="match status" value="1"/>
</dbReference>
<dbReference type="SUPFAM" id="SSF56219">
    <property type="entry name" value="DNase I-like"/>
    <property type="match status" value="1"/>
</dbReference>
<dbReference type="EMBL" id="LXQA010349828">
    <property type="protein sequence ID" value="MCI45865.1"/>
    <property type="molecule type" value="Genomic_DNA"/>
</dbReference>
<evidence type="ECO:0000313" key="2">
    <source>
        <dbReference type="Proteomes" id="UP000265520"/>
    </source>
</evidence>
<keyword evidence="1" id="KW-0540">Nuclease</keyword>
<name>A0A392SDA9_9FABA</name>
<dbReference type="AlphaFoldDB" id="A0A392SDA9"/>